<dbReference type="RefSeq" id="WP_091089493.1">
    <property type="nucleotide sequence ID" value="NZ_FOHX01000013.1"/>
</dbReference>
<dbReference type="GO" id="GO:0016836">
    <property type="term" value="F:hydro-lyase activity"/>
    <property type="evidence" value="ECO:0007669"/>
    <property type="project" value="UniProtKB-ARBA"/>
</dbReference>
<evidence type="ECO:0000256" key="5">
    <source>
        <dbReference type="ARBA" id="ARBA00023014"/>
    </source>
</evidence>
<evidence type="ECO:0000256" key="7">
    <source>
        <dbReference type="ARBA" id="ARBA00023304"/>
    </source>
</evidence>
<dbReference type="GO" id="GO:0009082">
    <property type="term" value="P:branched-chain amino acid biosynthetic process"/>
    <property type="evidence" value="ECO:0007669"/>
    <property type="project" value="UniProtKB-KW"/>
</dbReference>
<dbReference type="Pfam" id="PF00920">
    <property type="entry name" value="ILVD_EDD_N"/>
    <property type="match status" value="1"/>
</dbReference>
<evidence type="ECO:0000259" key="8">
    <source>
        <dbReference type="Pfam" id="PF00920"/>
    </source>
</evidence>
<name>A0A1I0L9W7_9ACTN</name>
<dbReference type="PANTHER" id="PTHR43183">
    <property type="entry name" value="HYPOTHETICAL DIHYDROXYACID DEHYDRATASE (EUROFUNG)-RELATED"/>
    <property type="match status" value="1"/>
</dbReference>
<feature type="domain" description="Dihydroxy-acid/6-phosphogluconate dehydratase C-terminal" evidence="9">
    <location>
        <begin position="368"/>
        <end position="559"/>
    </location>
</feature>
<protein>
    <submittedName>
        <fullName evidence="10">Dihydroxy-acid dehydratase</fullName>
    </submittedName>
</protein>
<evidence type="ECO:0000256" key="2">
    <source>
        <dbReference type="ARBA" id="ARBA00022714"/>
    </source>
</evidence>
<keyword evidence="7" id="KW-0100">Branched-chain amino acid biosynthesis</keyword>
<comment type="similarity">
    <text evidence="1">Belongs to the IlvD/Edd family.</text>
</comment>
<dbReference type="Proteomes" id="UP000199361">
    <property type="component" value="Unassembled WGS sequence"/>
</dbReference>
<organism evidence="10 11">
    <name type="scientific">Nonomuraea wenchangensis</name>
    <dbReference type="NCBI Taxonomy" id="568860"/>
    <lineage>
        <taxon>Bacteria</taxon>
        <taxon>Bacillati</taxon>
        <taxon>Actinomycetota</taxon>
        <taxon>Actinomycetes</taxon>
        <taxon>Streptosporangiales</taxon>
        <taxon>Streptosporangiaceae</taxon>
        <taxon>Nonomuraea</taxon>
    </lineage>
</organism>
<dbReference type="InterPro" id="IPR000581">
    <property type="entry name" value="ILV_EDD_N"/>
</dbReference>
<dbReference type="EMBL" id="FOHX01000013">
    <property type="protein sequence ID" value="SEU36496.1"/>
    <property type="molecule type" value="Genomic_DNA"/>
</dbReference>
<keyword evidence="6" id="KW-0456">Lyase</keyword>
<evidence type="ECO:0000313" key="10">
    <source>
        <dbReference type="EMBL" id="SEU36496.1"/>
    </source>
</evidence>
<dbReference type="SUPFAM" id="SSF52016">
    <property type="entry name" value="LeuD/IlvD-like"/>
    <property type="match status" value="1"/>
</dbReference>
<dbReference type="Pfam" id="PF24877">
    <property type="entry name" value="ILV_EDD_C"/>
    <property type="match status" value="1"/>
</dbReference>
<evidence type="ECO:0000256" key="3">
    <source>
        <dbReference type="ARBA" id="ARBA00022723"/>
    </source>
</evidence>
<keyword evidence="3" id="KW-0479">Metal-binding</keyword>
<keyword evidence="5" id="KW-0411">Iron-sulfur</keyword>
<proteinExistence type="inferred from homology"/>
<dbReference type="PROSITE" id="PS00886">
    <property type="entry name" value="ILVD_EDD_1"/>
    <property type="match status" value="1"/>
</dbReference>
<evidence type="ECO:0000256" key="6">
    <source>
        <dbReference type="ARBA" id="ARBA00023239"/>
    </source>
</evidence>
<keyword evidence="4" id="KW-0408">Iron</keyword>
<dbReference type="GO" id="GO:0051537">
    <property type="term" value="F:2 iron, 2 sulfur cluster binding"/>
    <property type="evidence" value="ECO:0007669"/>
    <property type="project" value="UniProtKB-KW"/>
</dbReference>
<feature type="domain" description="Dihydroxy-acid/6-phosphogluconate dehydratase N-terminal" evidence="8">
    <location>
        <begin position="43"/>
        <end position="353"/>
    </location>
</feature>
<dbReference type="OrthoDB" id="9807077at2"/>
<evidence type="ECO:0000256" key="4">
    <source>
        <dbReference type="ARBA" id="ARBA00023004"/>
    </source>
</evidence>
<dbReference type="SUPFAM" id="SSF143975">
    <property type="entry name" value="IlvD/EDD N-terminal domain-like"/>
    <property type="match status" value="1"/>
</dbReference>
<evidence type="ECO:0000259" key="9">
    <source>
        <dbReference type="Pfam" id="PF24877"/>
    </source>
</evidence>
<dbReference type="InterPro" id="IPR042096">
    <property type="entry name" value="Dihydro-acid_dehy_C"/>
</dbReference>
<keyword evidence="2" id="KW-0001">2Fe-2S</keyword>
<dbReference type="GO" id="GO:0046872">
    <property type="term" value="F:metal ion binding"/>
    <property type="evidence" value="ECO:0007669"/>
    <property type="project" value="UniProtKB-KW"/>
</dbReference>
<dbReference type="InterPro" id="IPR037237">
    <property type="entry name" value="IlvD/EDD_N"/>
</dbReference>
<keyword evidence="7" id="KW-0028">Amino-acid biosynthesis</keyword>
<accession>A0A1I0L9W7</accession>
<evidence type="ECO:0000313" key="11">
    <source>
        <dbReference type="Proteomes" id="UP000199361"/>
    </source>
</evidence>
<gene>
    <name evidence="10" type="ORF">SAMN05421811_113235</name>
</gene>
<dbReference type="AlphaFoldDB" id="A0A1I0L9W7"/>
<dbReference type="PANTHER" id="PTHR43183:SF1">
    <property type="entry name" value="HYPOTHETICAL DIHYDROXY-ACID DEHYDRATASE (EUROFUNG)-RELATED"/>
    <property type="match status" value="1"/>
</dbReference>
<dbReference type="InterPro" id="IPR020558">
    <property type="entry name" value="DiOHA_6PGluconate_deHydtase_CS"/>
</dbReference>
<dbReference type="STRING" id="568860.SAMN05421811_113235"/>
<reference evidence="10 11" key="1">
    <citation type="submission" date="2016-10" db="EMBL/GenBank/DDBJ databases">
        <authorList>
            <person name="de Groot N.N."/>
        </authorList>
    </citation>
    <scope>NUCLEOTIDE SEQUENCE [LARGE SCALE GENOMIC DNA]</scope>
    <source>
        <strain evidence="10 11">CGMCC 4.5598</strain>
    </source>
</reference>
<keyword evidence="11" id="KW-1185">Reference proteome</keyword>
<dbReference type="InterPro" id="IPR052352">
    <property type="entry name" value="Sugar_Degrad_Dehydratases"/>
</dbReference>
<evidence type="ECO:0000256" key="1">
    <source>
        <dbReference type="ARBA" id="ARBA00006486"/>
    </source>
</evidence>
<dbReference type="InterPro" id="IPR056740">
    <property type="entry name" value="ILV_EDD_C"/>
</dbReference>
<sequence>MPDRPTESAIDRSRTSYGDDGFSTYLRRAFLASSGYDDEALDRPIVGIAVTKSDYNTCHRDMPALLEAVRRGVLEAGGLPMDFPTISLGEILTSPTTMLFRNLLAMDTEEMIRALPMDAAVLLGGCDKTVPAQLMAAASSDKPVLLEVVGPMMTGSWQGERLGACTDCRRFWGRHRGGELDKSEITSVRNELVSTAGTCAVMGTASTMACITETLGMMLPGGATPPAATGARLRHGAATGRRAVELARSGGPVPREILTPAAFRNAVRVLSAMSGSTNALVHLIAVARRAGVDLTLKDFDVIGADVPFLVDCKPAGSGYLEDFHRSGGLPALLKVLEPLLERETVGVSGKSLGSLIDDTPAREDWQTTIHPLEDPLGAAGSLAVLQGTLAPRGAVIKSAAASPHLMNHTGPALVIDSAQDAQRILDDPDLDVTPDHVLVLRNAGPIAAGMPEAGALPIPAKLAQAGIRDMVRVSDARMSGTSYGTVVLHCDPESAAGGPIALVRDGDLIRLDVAARRLDLLVDEEELERRRADFVPPELPARGWRRLYAQTVLPASEGADLSFL</sequence>
<dbReference type="NCBIfam" id="NF004784">
    <property type="entry name" value="PRK06131.1"/>
    <property type="match status" value="1"/>
</dbReference>
<dbReference type="Gene3D" id="3.50.30.80">
    <property type="entry name" value="IlvD/EDD C-terminal domain-like"/>
    <property type="match status" value="1"/>
</dbReference>